<evidence type="ECO:0000256" key="3">
    <source>
        <dbReference type="ARBA" id="ARBA00022519"/>
    </source>
</evidence>
<evidence type="ECO:0000256" key="5">
    <source>
        <dbReference type="ARBA" id="ARBA00022692"/>
    </source>
</evidence>
<keyword evidence="7 9" id="KW-0472">Membrane</keyword>
<feature type="transmembrane region" description="Helical" evidence="9">
    <location>
        <begin position="54"/>
        <end position="76"/>
    </location>
</feature>
<comment type="subcellular location">
    <subcellularLocation>
        <location evidence="9">Cell inner membrane</location>
        <topology evidence="9">Single-pass type II membrane protein</topology>
    </subcellularLocation>
    <subcellularLocation>
        <location evidence="1">Membrane</location>
    </subcellularLocation>
    <text evidence="9">Localizes to the division septum.</text>
</comment>
<evidence type="ECO:0000256" key="9">
    <source>
        <dbReference type="HAMAP-Rule" id="MF_00911"/>
    </source>
</evidence>
<dbReference type="Gene3D" id="3.10.20.310">
    <property type="entry name" value="membrane protein fhac"/>
    <property type="match status" value="1"/>
</dbReference>
<dbReference type="InterPro" id="IPR005548">
    <property type="entry name" value="Cell_div_FtsQ/DivIB_C"/>
</dbReference>
<dbReference type="InterPro" id="IPR034746">
    <property type="entry name" value="POTRA"/>
</dbReference>
<feature type="domain" description="POTRA" evidence="11">
    <location>
        <begin position="93"/>
        <end position="161"/>
    </location>
</feature>
<evidence type="ECO:0000256" key="2">
    <source>
        <dbReference type="ARBA" id="ARBA00022475"/>
    </source>
</evidence>
<keyword evidence="5 9" id="KW-0812">Transmembrane</keyword>
<dbReference type="Pfam" id="PF03799">
    <property type="entry name" value="FtsQ_DivIB_C"/>
    <property type="match status" value="1"/>
</dbReference>
<dbReference type="STRING" id="56193.YP76_16705"/>
<evidence type="ECO:0000256" key="7">
    <source>
        <dbReference type="ARBA" id="ARBA00023136"/>
    </source>
</evidence>
<dbReference type="GO" id="GO:0090529">
    <property type="term" value="P:cell septum assembly"/>
    <property type="evidence" value="ECO:0007669"/>
    <property type="project" value="InterPro"/>
</dbReference>
<comment type="function">
    <text evidence="9">Essential cell division protein.</text>
</comment>
<feature type="region of interest" description="Disordered" evidence="10">
    <location>
        <begin position="290"/>
        <end position="315"/>
    </location>
</feature>
<dbReference type="PATRIC" id="fig|56193.3.peg.3499"/>
<evidence type="ECO:0000256" key="10">
    <source>
        <dbReference type="SAM" id="MobiDB-lite"/>
    </source>
</evidence>
<evidence type="ECO:0000313" key="12">
    <source>
        <dbReference type="EMBL" id="KKW91210.1"/>
    </source>
</evidence>
<dbReference type="Pfam" id="PF08478">
    <property type="entry name" value="POTRA_1"/>
    <property type="match status" value="1"/>
</dbReference>
<evidence type="ECO:0000259" key="11">
    <source>
        <dbReference type="PROSITE" id="PS51779"/>
    </source>
</evidence>
<feature type="compositionally biased region" description="Low complexity" evidence="10">
    <location>
        <begin position="9"/>
        <end position="23"/>
    </location>
</feature>
<dbReference type="GO" id="GO:0043093">
    <property type="term" value="P:FtsZ-dependent cytokinesis"/>
    <property type="evidence" value="ECO:0007669"/>
    <property type="project" value="UniProtKB-UniRule"/>
</dbReference>
<keyword evidence="3 9" id="KW-0997">Cell inner membrane</keyword>
<dbReference type="GO" id="GO:0032153">
    <property type="term" value="C:cell division site"/>
    <property type="evidence" value="ECO:0007669"/>
    <property type="project" value="UniProtKB-UniRule"/>
</dbReference>
<sequence length="315" mass="33865">MAEARIRRGGTARLTRTTGARGRSGARGRTAKRRSWVDGLLDLLPFSEETLQRVASWTIVGIVLAGVVGIAMVMGVPAMAGQKASELAAKAGFEVEKVEVRGVERMDELPIYNIALGQVSRSMLALDLPKVRGDMLKLGWVKDARISRRLPDTLVVDIVERDPVAVWQHDGQLHLIDVQGVVLQSVSAGAMPDLPLVVGPNANLQTAGLNKLMENAPALKPMLAGATWVGNRRWDLRFQSGETLSLPEGDKPSATALVNFARMDGVNRLLGRGIVKFDMRDPDRFVLRLPQGQATGASDDKPAASAEAPAKGEEG</sequence>
<evidence type="ECO:0000313" key="13">
    <source>
        <dbReference type="Proteomes" id="UP000033874"/>
    </source>
</evidence>
<evidence type="ECO:0000256" key="8">
    <source>
        <dbReference type="ARBA" id="ARBA00023306"/>
    </source>
</evidence>
<dbReference type="InterPro" id="IPR026579">
    <property type="entry name" value="FtsQ"/>
</dbReference>
<dbReference type="PROSITE" id="PS51779">
    <property type="entry name" value="POTRA"/>
    <property type="match status" value="1"/>
</dbReference>
<feature type="region of interest" description="Disordered" evidence="10">
    <location>
        <begin position="1"/>
        <end position="30"/>
    </location>
</feature>
<dbReference type="EMBL" id="LBIC01000007">
    <property type="protein sequence ID" value="KKW91210.1"/>
    <property type="molecule type" value="Genomic_DNA"/>
</dbReference>
<keyword evidence="13" id="KW-1185">Reference proteome</keyword>
<comment type="caution">
    <text evidence="12">The sequence shown here is derived from an EMBL/GenBank/DDBJ whole genome shotgun (WGS) entry which is preliminary data.</text>
</comment>
<dbReference type="RefSeq" id="WP_046764725.1">
    <property type="nucleotide sequence ID" value="NZ_LBIC01000007.1"/>
</dbReference>
<comment type="similarity">
    <text evidence="9">Belongs to the FtsQ/DivIB family. FtsQ subfamily.</text>
</comment>
<accession>A0A0M3AN02</accession>
<dbReference type="GO" id="GO:0005886">
    <property type="term" value="C:plasma membrane"/>
    <property type="evidence" value="ECO:0007669"/>
    <property type="project" value="UniProtKB-SubCell"/>
</dbReference>
<dbReference type="Proteomes" id="UP000033874">
    <property type="component" value="Unassembled WGS sequence"/>
</dbReference>
<gene>
    <name evidence="9" type="primary">ftsQ</name>
    <name evidence="12" type="ORF">YP76_16705</name>
</gene>
<evidence type="ECO:0000256" key="6">
    <source>
        <dbReference type="ARBA" id="ARBA00022989"/>
    </source>
</evidence>
<dbReference type="PANTHER" id="PTHR35851:SF1">
    <property type="entry name" value="CELL DIVISION PROTEIN FTSQ"/>
    <property type="match status" value="1"/>
</dbReference>
<proteinExistence type="inferred from homology"/>
<reference evidence="12 13" key="1">
    <citation type="submission" date="2015-04" db="EMBL/GenBank/DDBJ databases">
        <title>Genome sequence of aromatic hydrocarbons-degrading Sphingobium chungbukense DJ77.</title>
        <authorList>
            <person name="Kim Y.-C."/>
            <person name="Chae J.-C."/>
        </authorList>
    </citation>
    <scope>NUCLEOTIDE SEQUENCE [LARGE SCALE GENOMIC DNA]</scope>
    <source>
        <strain evidence="12 13">DJ77</strain>
    </source>
</reference>
<name>A0A0M3AN02_9SPHN</name>
<keyword evidence="4 9" id="KW-0132">Cell division</keyword>
<dbReference type="PANTHER" id="PTHR35851">
    <property type="entry name" value="CELL DIVISION PROTEIN FTSQ"/>
    <property type="match status" value="1"/>
</dbReference>
<protein>
    <recommendedName>
        <fullName evidence="9">Cell division protein FtsQ</fullName>
    </recommendedName>
</protein>
<keyword evidence="2 9" id="KW-1003">Cell membrane</keyword>
<organism evidence="12 13">
    <name type="scientific">Sphingobium chungbukense</name>
    <dbReference type="NCBI Taxonomy" id="56193"/>
    <lineage>
        <taxon>Bacteria</taxon>
        <taxon>Pseudomonadati</taxon>
        <taxon>Pseudomonadota</taxon>
        <taxon>Alphaproteobacteria</taxon>
        <taxon>Sphingomonadales</taxon>
        <taxon>Sphingomonadaceae</taxon>
        <taxon>Sphingobium</taxon>
    </lineage>
</organism>
<evidence type="ECO:0000256" key="1">
    <source>
        <dbReference type="ARBA" id="ARBA00004370"/>
    </source>
</evidence>
<keyword evidence="6 9" id="KW-1133">Transmembrane helix</keyword>
<dbReference type="HAMAP" id="MF_00911">
    <property type="entry name" value="FtsQ_subfam"/>
    <property type="match status" value="1"/>
</dbReference>
<dbReference type="AlphaFoldDB" id="A0A0M3AN02"/>
<evidence type="ECO:0000256" key="4">
    <source>
        <dbReference type="ARBA" id="ARBA00022618"/>
    </source>
</evidence>
<dbReference type="InterPro" id="IPR013685">
    <property type="entry name" value="POTRA_FtsQ_type"/>
</dbReference>
<keyword evidence="8 9" id="KW-0131">Cell cycle</keyword>